<gene>
    <name evidence="2" type="ORF">LTR36_007112</name>
</gene>
<feature type="region of interest" description="Disordered" evidence="1">
    <location>
        <begin position="18"/>
        <end position="41"/>
    </location>
</feature>
<accession>A0AAV9JAY7</accession>
<organism evidence="2 3">
    <name type="scientific">Oleoguttula mirabilis</name>
    <dbReference type="NCBI Taxonomy" id="1507867"/>
    <lineage>
        <taxon>Eukaryota</taxon>
        <taxon>Fungi</taxon>
        <taxon>Dikarya</taxon>
        <taxon>Ascomycota</taxon>
        <taxon>Pezizomycotina</taxon>
        <taxon>Dothideomycetes</taxon>
        <taxon>Dothideomycetidae</taxon>
        <taxon>Mycosphaerellales</taxon>
        <taxon>Teratosphaeriaceae</taxon>
        <taxon>Oleoguttula</taxon>
    </lineage>
</organism>
<dbReference type="Proteomes" id="UP001324427">
    <property type="component" value="Unassembled WGS sequence"/>
</dbReference>
<proteinExistence type="predicted"/>
<evidence type="ECO:0000313" key="2">
    <source>
        <dbReference type="EMBL" id="KAK4542081.1"/>
    </source>
</evidence>
<reference evidence="2 3" key="1">
    <citation type="submission" date="2021-11" db="EMBL/GenBank/DDBJ databases">
        <title>Black yeast isolated from Biological Soil Crust.</title>
        <authorList>
            <person name="Kurbessoian T."/>
        </authorList>
    </citation>
    <scope>NUCLEOTIDE SEQUENCE [LARGE SCALE GENOMIC DNA]</scope>
    <source>
        <strain evidence="2 3">CCFEE 5522</strain>
    </source>
</reference>
<name>A0AAV9JAY7_9PEZI</name>
<protein>
    <submittedName>
        <fullName evidence="2">Uncharacterized protein</fullName>
    </submittedName>
</protein>
<sequence length="102" mass="11848">MLPARSLRALVPRTFHMQQLRTQSTYQPPDPPRAQQPNPHRDFYKQFSRPIVKSFLIAVLTYQVLYYSFNKLESIEVKQEKGNEMQALEAELRGLTKGPAKS</sequence>
<evidence type="ECO:0000256" key="1">
    <source>
        <dbReference type="SAM" id="MobiDB-lite"/>
    </source>
</evidence>
<evidence type="ECO:0000313" key="3">
    <source>
        <dbReference type="Proteomes" id="UP001324427"/>
    </source>
</evidence>
<dbReference type="AlphaFoldDB" id="A0AAV9JAY7"/>
<comment type="caution">
    <text evidence="2">The sequence shown here is derived from an EMBL/GenBank/DDBJ whole genome shotgun (WGS) entry which is preliminary data.</text>
</comment>
<dbReference type="EMBL" id="JAVFHQ010000045">
    <property type="protein sequence ID" value="KAK4542081.1"/>
    <property type="molecule type" value="Genomic_DNA"/>
</dbReference>
<keyword evidence="3" id="KW-1185">Reference proteome</keyword>